<dbReference type="Pfam" id="PF07690">
    <property type="entry name" value="MFS_1"/>
    <property type="match status" value="1"/>
</dbReference>
<feature type="transmembrane region" description="Helical" evidence="5">
    <location>
        <begin position="185"/>
        <end position="209"/>
    </location>
</feature>
<keyword evidence="3 5" id="KW-1133">Transmembrane helix</keyword>
<feature type="transmembrane region" description="Helical" evidence="5">
    <location>
        <begin position="292"/>
        <end position="310"/>
    </location>
</feature>
<evidence type="ECO:0000313" key="7">
    <source>
        <dbReference type="EMBL" id="ESZ96355.1"/>
    </source>
</evidence>
<comment type="caution">
    <text evidence="7">The sequence shown here is derived from an EMBL/GenBank/DDBJ whole genome shotgun (WGS) entry which is preliminary data.</text>
</comment>
<reference evidence="7 8" key="1">
    <citation type="journal article" date="2014" name="Genome Announc.">
        <title>Draft genome sequence of Sclerotinia borealis, a psychrophilic plant pathogenic fungus.</title>
        <authorList>
            <person name="Mardanov A.V."/>
            <person name="Beletsky A.V."/>
            <person name="Kadnikov V.V."/>
            <person name="Ignatov A.N."/>
            <person name="Ravin N.V."/>
        </authorList>
    </citation>
    <scope>NUCLEOTIDE SEQUENCE [LARGE SCALE GENOMIC DNA]</scope>
    <source>
        <strain evidence="8">F-4157</strain>
    </source>
</reference>
<dbReference type="GO" id="GO:0022857">
    <property type="term" value="F:transmembrane transporter activity"/>
    <property type="evidence" value="ECO:0007669"/>
    <property type="project" value="InterPro"/>
</dbReference>
<dbReference type="AlphaFoldDB" id="W9CPF6"/>
<feature type="transmembrane region" description="Helical" evidence="5">
    <location>
        <begin position="99"/>
        <end position="117"/>
    </location>
</feature>
<dbReference type="EMBL" id="AYSA01000141">
    <property type="protein sequence ID" value="ESZ96355.1"/>
    <property type="molecule type" value="Genomic_DNA"/>
</dbReference>
<keyword evidence="4 5" id="KW-0472">Membrane</keyword>
<protein>
    <submittedName>
        <fullName evidence="7">MFS multidrug transporter</fullName>
    </submittedName>
</protein>
<evidence type="ECO:0000256" key="5">
    <source>
        <dbReference type="SAM" id="Phobius"/>
    </source>
</evidence>
<feature type="transmembrane region" description="Helical" evidence="5">
    <location>
        <begin position="215"/>
        <end position="236"/>
    </location>
</feature>
<organism evidence="7 8">
    <name type="scientific">Sclerotinia borealis (strain F-4128)</name>
    <dbReference type="NCBI Taxonomy" id="1432307"/>
    <lineage>
        <taxon>Eukaryota</taxon>
        <taxon>Fungi</taxon>
        <taxon>Dikarya</taxon>
        <taxon>Ascomycota</taxon>
        <taxon>Pezizomycotina</taxon>
        <taxon>Leotiomycetes</taxon>
        <taxon>Helotiales</taxon>
        <taxon>Sclerotiniaceae</taxon>
        <taxon>Sclerotinia</taxon>
    </lineage>
</organism>
<feature type="transmembrane region" description="Helical" evidence="5">
    <location>
        <begin position="60"/>
        <end position="79"/>
    </location>
</feature>
<comment type="subcellular location">
    <subcellularLocation>
        <location evidence="1">Membrane</location>
        <topology evidence="1">Multi-pass membrane protein</topology>
    </subcellularLocation>
</comment>
<dbReference type="STRING" id="1432307.W9CPF6"/>
<dbReference type="PANTHER" id="PTHR23502">
    <property type="entry name" value="MAJOR FACILITATOR SUPERFAMILY"/>
    <property type="match status" value="1"/>
</dbReference>
<dbReference type="OrthoDB" id="5410178at2759"/>
<evidence type="ECO:0000256" key="1">
    <source>
        <dbReference type="ARBA" id="ARBA00004141"/>
    </source>
</evidence>
<feature type="transmembrane region" description="Helical" evidence="5">
    <location>
        <begin position="369"/>
        <end position="390"/>
    </location>
</feature>
<dbReference type="InterPro" id="IPR011701">
    <property type="entry name" value="MFS"/>
</dbReference>
<feature type="transmembrane region" description="Helical" evidence="5">
    <location>
        <begin position="151"/>
        <end position="173"/>
    </location>
</feature>
<proteinExistence type="predicted"/>
<feature type="transmembrane region" description="Helical" evidence="5">
    <location>
        <begin position="466"/>
        <end position="487"/>
    </location>
</feature>
<dbReference type="Gene3D" id="1.20.1250.20">
    <property type="entry name" value="MFS general substrate transporter like domains"/>
    <property type="match status" value="1"/>
</dbReference>
<sequence length="525" mass="58571">MLIEQPATDQKLSPTYEVTSTKTLDWYLEKHGLEMGDTNHVRWVKTNPRHPRNWSSWRKTYDFGLLIFLDFFTTVISTAGTPASEQARHDLGIGSSFSLFSFVTIYMLAQAIGGVFFPPYSESFGRKRLFIIATVSYCVSSIIIARVSNVAAIIVCRFISGLASALPTIVIAGSAEDIFDAGHRIWMIYAWAVAANVGICMGPILGIFVTESLGWRWIFYLSAIITGLWSILLLFIKESRPSQLLSKAVADVRKESGDNTLRIRNPDHAPDFRTFAQVALIRPVRLFFTEPIVFICSVLSAVAFGLLYLFTEALPIVYKSYGFTPGQASLAFIPLVIGIFSGTLTRFYDLRIYKRRMNSGEKLEPEDKLTGFAIGAPLLAVGLWWFAWTIPPQVQGVPWIVSMLSLLLVGYATNEFDCTLAGYIADSYTVFAASAFASIAFLRALCCAGFPLFANRMFTVITPNTASSILAAVATVFCVGPVVLLHYGRRIREVSSFARYSLEQYGYNEVDRDRDLVLRDEENKR</sequence>
<feature type="transmembrane region" description="Helical" evidence="5">
    <location>
        <begin position="396"/>
        <end position="416"/>
    </location>
</feature>
<dbReference type="PANTHER" id="PTHR23502:SF157">
    <property type="entry name" value="MAJOR FACILITATOR SUPERFAMILY (MFS) PROFILE DOMAIN-CONTAINING PROTEIN-RELATED"/>
    <property type="match status" value="1"/>
</dbReference>
<dbReference type="SUPFAM" id="SSF103473">
    <property type="entry name" value="MFS general substrate transporter"/>
    <property type="match status" value="1"/>
</dbReference>
<feature type="transmembrane region" description="Helical" evidence="5">
    <location>
        <begin position="428"/>
        <end position="454"/>
    </location>
</feature>
<evidence type="ECO:0000256" key="4">
    <source>
        <dbReference type="ARBA" id="ARBA00023136"/>
    </source>
</evidence>
<gene>
    <name evidence="7" type="ORF">SBOR_3287</name>
</gene>
<feature type="transmembrane region" description="Helical" evidence="5">
    <location>
        <begin position="330"/>
        <end position="348"/>
    </location>
</feature>
<dbReference type="InterPro" id="IPR036259">
    <property type="entry name" value="MFS_trans_sf"/>
</dbReference>
<keyword evidence="2 5" id="KW-0812">Transmembrane</keyword>
<evidence type="ECO:0000313" key="8">
    <source>
        <dbReference type="Proteomes" id="UP000019487"/>
    </source>
</evidence>
<dbReference type="PROSITE" id="PS50850">
    <property type="entry name" value="MFS"/>
    <property type="match status" value="1"/>
</dbReference>
<dbReference type="HOGENOM" id="CLU_008455_0_1_1"/>
<feature type="transmembrane region" description="Helical" evidence="5">
    <location>
        <begin position="129"/>
        <end position="145"/>
    </location>
</feature>
<evidence type="ECO:0000256" key="3">
    <source>
        <dbReference type="ARBA" id="ARBA00022989"/>
    </source>
</evidence>
<evidence type="ECO:0000256" key="2">
    <source>
        <dbReference type="ARBA" id="ARBA00022692"/>
    </source>
</evidence>
<evidence type="ECO:0000259" key="6">
    <source>
        <dbReference type="PROSITE" id="PS50850"/>
    </source>
</evidence>
<keyword evidence="8" id="KW-1185">Reference proteome</keyword>
<name>W9CPF6_SCLBF</name>
<dbReference type="GO" id="GO:0016020">
    <property type="term" value="C:membrane"/>
    <property type="evidence" value="ECO:0007669"/>
    <property type="project" value="UniProtKB-SubCell"/>
</dbReference>
<feature type="domain" description="Major facilitator superfamily (MFS) profile" evidence="6">
    <location>
        <begin position="59"/>
        <end position="492"/>
    </location>
</feature>
<dbReference type="InterPro" id="IPR020846">
    <property type="entry name" value="MFS_dom"/>
</dbReference>
<accession>W9CPF6</accession>
<dbReference type="Proteomes" id="UP000019487">
    <property type="component" value="Unassembled WGS sequence"/>
</dbReference>